<proteinExistence type="predicted"/>
<keyword evidence="3" id="KW-1185">Reference proteome</keyword>
<name>A0ABD3NDC5_9STRA</name>
<keyword evidence="1" id="KW-0732">Signal</keyword>
<protein>
    <submittedName>
        <fullName evidence="2">Uncharacterized protein</fullName>
    </submittedName>
</protein>
<gene>
    <name evidence="2" type="ORF">ACHAWO_005262</name>
</gene>
<accession>A0ABD3NDC5</accession>
<organism evidence="2 3">
    <name type="scientific">Cyclotella atomus</name>
    <dbReference type="NCBI Taxonomy" id="382360"/>
    <lineage>
        <taxon>Eukaryota</taxon>
        <taxon>Sar</taxon>
        <taxon>Stramenopiles</taxon>
        <taxon>Ochrophyta</taxon>
        <taxon>Bacillariophyta</taxon>
        <taxon>Coscinodiscophyceae</taxon>
        <taxon>Thalassiosirophycidae</taxon>
        <taxon>Stephanodiscales</taxon>
        <taxon>Stephanodiscaceae</taxon>
        <taxon>Cyclotella</taxon>
    </lineage>
</organism>
<dbReference type="AlphaFoldDB" id="A0ABD3NDC5"/>
<comment type="caution">
    <text evidence="2">The sequence shown here is derived from an EMBL/GenBank/DDBJ whole genome shotgun (WGS) entry which is preliminary data.</text>
</comment>
<evidence type="ECO:0000313" key="2">
    <source>
        <dbReference type="EMBL" id="KAL3774055.1"/>
    </source>
</evidence>
<feature type="chain" id="PRO_5044860352" evidence="1">
    <location>
        <begin position="23"/>
        <end position="119"/>
    </location>
</feature>
<feature type="signal peptide" evidence="1">
    <location>
        <begin position="1"/>
        <end position="22"/>
    </location>
</feature>
<reference evidence="2 3" key="1">
    <citation type="submission" date="2024-10" db="EMBL/GenBank/DDBJ databases">
        <title>Updated reference genomes for cyclostephanoid diatoms.</title>
        <authorList>
            <person name="Roberts W.R."/>
            <person name="Alverson A.J."/>
        </authorList>
    </citation>
    <scope>NUCLEOTIDE SEQUENCE [LARGE SCALE GENOMIC DNA]</scope>
    <source>
        <strain evidence="2 3">AJA010-31</strain>
    </source>
</reference>
<dbReference type="Proteomes" id="UP001530400">
    <property type="component" value="Unassembled WGS sequence"/>
</dbReference>
<dbReference type="EMBL" id="JALLPJ020001211">
    <property type="protein sequence ID" value="KAL3774055.1"/>
    <property type="molecule type" value="Genomic_DNA"/>
</dbReference>
<evidence type="ECO:0000313" key="3">
    <source>
        <dbReference type="Proteomes" id="UP001530400"/>
    </source>
</evidence>
<sequence length="119" mass="13414">MISLRRIVSSALLLAVLPTSHALDEILATHPYHPSYKTKFHNAISKEIDILSITTKNGHRRYEGVSYHVMPKTTVEAEVYEGEIIWAVLTDTDEVVSKFVIGAEKLEKYVVMWGTGDEL</sequence>
<evidence type="ECO:0000256" key="1">
    <source>
        <dbReference type="SAM" id="SignalP"/>
    </source>
</evidence>